<dbReference type="GO" id="GO:0016787">
    <property type="term" value="F:hydrolase activity"/>
    <property type="evidence" value="ECO:0007669"/>
    <property type="project" value="UniProtKB-KW"/>
</dbReference>
<gene>
    <name evidence="4" type="ORF">TSYNT_7327</name>
</gene>
<protein>
    <submittedName>
        <fullName evidence="4">Metal-dependent hydrolase, beta-lactamase superfamily II</fullName>
    </submittedName>
</protein>
<dbReference type="OrthoDB" id="9761531at2"/>
<feature type="domain" description="Metallo-beta-lactamase" evidence="3">
    <location>
        <begin position="69"/>
        <end position="264"/>
    </location>
</feature>
<dbReference type="Pfam" id="PF00753">
    <property type="entry name" value="Lactamase_B"/>
    <property type="match status" value="1"/>
</dbReference>
<dbReference type="PROSITE" id="PS51257">
    <property type="entry name" value="PROKAR_LIPOPROTEIN"/>
    <property type="match status" value="1"/>
</dbReference>
<dbReference type="Proteomes" id="UP000062160">
    <property type="component" value="Unassembled WGS sequence"/>
</dbReference>
<dbReference type="CDD" id="cd07731">
    <property type="entry name" value="ComA-like_MBL-fold"/>
    <property type="match status" value="1"/>
</dbReference>
<dbReference type="InterPro" id="IPR035681">
    <property type="entry name" value="ComA-like_MBL"/>
</dbReference>
<dbReference type="SUPFAM" id="SSF56281">
    <property type="entry name" value="Metallo-hydrolase/oxidoreductase"/>
    <property type="match status" value="1"/>
</dbReference>
<name>A0A0U9HIZ1_9FIRM</name>
<evidence type="ECO:0000256" key="2">
    <source>
        <dbReference type="SAM" id="Phobius"/>
    </source>
</evidence>
<keyword evidence="2" id="KW-0812">Transmembrane</keyword>
<reference evidence="4" key="1">
    <citation type="journal article" date="2016" name="Genome Announc.">
        <title>Draft Genome Sequence of the Syntrophic Lactate-Degrading Bacterium Tepidanaerobacter syntrophicus JLT.</title>
        <authorList>
            <person name="Matsuura N."/>
            <person name="Ohashi A."/>
            <person name="Tourlousse D.M."/>
            <person name="Sekiguchi Y."/>
        </authorList>
    </citation>
    <scope>NUCLEOTIDE SEQUENCE [LARGE SCALE GENOMIC DNA]</scope>
    <source>
        <strain evidence="4">JL</strain>
    </source>
</reference>
<keyword evidence="4" id="KW-0378">Hydrolase</keyword>
<dbReference type="SMART" id="SM00849">
    <property type="entry name" value="Lactamase_B"/>
    <property type="match status" value="1"/>
</dbReference>
<dbReference type="AlphaFoldDB" id="A0A0U9HIZ1"/>
<evidence type="ECO:0000313" key="4">
    <source>
        <dbReference type="EMBL" id="GAQ25308.1"/>
    </source>
</evidence>
<keyword evidence="2" id="KW-0472">Membrane</keyword>
<dbReference type="InterPro" id="IPR001279">
    <property type="entry name" value="Metallo-B-lactamas"/>
</dbReference>
<sequence length="387" mass="41744">MQHKQAIQISKILLCLLISLSLIIIAACGVSTDSPQSDSLPKSPPAQSQEEEVSSAQNQLKVHFIDVGQADSILIQTPEGKVMLIDAGNNEDGDFVVSYLKSQGVEKIDVLVGTHPHEDHIGGMDDVIYSFNIGKIYMPKVASTTRTYEDVLTAIKSKNLKVSTAKAGVTIDIDPKIKIEMLAPNSETYDDLNNYSAVIRITYGKTAFLFEGDAESLSEKEMLKKGYDLKADVLKIGHHGSSSSTTSEFLAAVSPKYAVISVGKNNDYGHPAKTTMDKLKTENIIVYRTDECGTITATSDGANISFNCKPGTYNSGALSSSNSSISSSVSNINKSSTKSSEITVYWTPNGKSYHYSKECSTLSRSKTILSGPLSKCPKSDPCDVCVH</sequence>
<evidence type="ECO:0000259" key="3">
    <source>
        <dbReference type="SMART" id="SM00849"/>
    </source>
</evidence>
<evidence type="ECO:0000313" key="5">
    <source>
        <dbReference type="Proteomes" id="UP000062160"/>
    </source>
</evidence>
<feature type="transmembrane region" description="Helical" evidence="2">
    <location>
        <begin position="12"/>
        <end position="32"/>
    </location>
</feature>
<dbReference type="InterPro" id="IPR036866">
    <property type="entry name" value="RibonucZ/Hydroxyglut_hydro"/>
</dbReference>
<keyword evidence="2" id="KW-1133">Transmembrane helix</keyword>
<dbReference type="PANTHER" id="PTHR30619">
    <property type="entry name" value="DNA INTERNALIZATION/COMPETENCE PROTEIN COMEC/REC2"/>
    <property type="match status" value="1"/>
</dbReference>
<accession>A0A0U9HIZ1</accession>
<dbReference type="InterPro" id="IPR052159">
    <property type="entry name" value="Competence_DNA_uptake"/>
</dbReference>
<proteinExistence type="predicted"/>
<keyword evidence="5" id="KW-1185">Reference proteome</keyword>
<feature type="region of interest" description="Disordered" evidence="1">
    <location>
        <begin position="34"/>
        <end position="53"/>
    </location>
</feature>
<dbReference type="PANTHER" id="PTHR30619:SF7">
    <property type="entry name" value="BETA-LACTAMASE DOMAIN PROTEIN"/>
    <property type="match status" value="1"/>
</dbReference>
<dbReference type="Gene3D" id="3.60.15.10">
    <property type="entry name" value="Ribonuclease Z/Hydroxyacylglutathione hydrolase-like"/>
    <property type="match status" value="1"/>
</dbReference>
<dbReference type="EMBL" id="DF977001">
    <property type="protein sequence ID" value="GAQ25308.1"/>
    <property type="molecule type" value="Genomic_DNA"/>
</dbReference>
<evidence type="ECO:0000256" key="1">
    <source>
        <dbReference type="SAM" id="MobiDB-lite"/>
    </source>
</evidence>
<dbReference type="STRING" id="224999.GCA_001485475_01324"/>
<organism evidence="4">
    <name type="scientific">Tepidanaerobacter syntrophicus</name>
    <dbReference type="NCBI Taxonomy" id="224999"/>
    <lineage>
        <taxon>Bacteria</taxon>
        <taxon>Bacillati</taxon>
        <taxon>Bacillota</taxon>
        <taxon>Clostridia</taxon>
        <taxon>Thermosediminibacterales</taxon>
        <taxon>Tepidanaerobacteraceae</taxon>
        <taxon>Tepidanaerobacter</taxon>
    </lineage>
</organism>